<dbReference type="InterPro" id="IPR029063">
    <property type="entry name" value="SAM-dependent_MTases_sf"/>
</dbReference>
<dbReference type="GO" id="GO:0032259">
    <property type="term" value="P:methylation"/>
    <property type="evidence" value="ECO:0007669"/>
    <property type="project" value="UniProtKB-KW"/>
</dbReference>
<dbReference type="CDD" id="cd02440">
    <property type="entry name" value="AdoMet_MTases"/>
    <property type="match status" value="1"/>
</dbReference>
<accession>A0A2S2KUC3</accession>
<name>A0A2S2KUC3_9ARCH</name>
<organism evidence="2 3">
    <name type="scientific">Nitrosopumilus zosterae</name>
    <dbReference type="NCBI Taxonomy" id="718286"/>
    <lineage>
        <taxon>Archaea</taxon>
        <taxon>Nitrososphaerota</taxon>
        <taxon>Nitrososphaeria</taxon>
        <taxon>Nitrosopumilales</taxon>
        <taxon>Nitrosopumilaceae</taxon>
        <taxon>Nitrosopumilus</taxon>
    </lineage>
</organism>
<dbReference type="PANTHER" id="PTHR45128">
    <property type="entry name" value="METHYLTRANSFERASE TYPE 11"/>
    <property type="match status" value="1"/>
</dbReference>
<feature type="domain" description="Methyltransferase" evidence="1">
    <location>
        <begin position="50"/>
        <end position="152"/>
    </location>
</feature>
<proteinExistence type="predicted"/>
<keyword evidence="2" id="KW-0808">Transferase</keyword>
<evidence type="ECO:0000313" key="2">
    <source>
        <dbReference type="EMBL" id="GBH35157.1"/>
    </source>
</evidence>
<dbReference type="InterPro" id="IPR053173">
    <property type="entry name" value="SAM-binding_MTase"/>
</dbReference>
<dbReference type="Pfam" id="PF13847">
    <property type="entry name" value="Methyltransf_31"/>
    <property type="match status" value="1"/>
</dbReference>
<dbReference type="GeneID" id="76210178"/>
<dbReference type="EMBL" id="BGKI01000012">
    <property type="protein sequence ID" value="GBH35157.1"/>
    <property type="molecule type" value="Genomic_DNA"/>
</dbReference>
<dbReference type="AlphaFoldDB" id="A0A2S2KUC3"/>
<dbReference type="GO" id="GO:0008168">
    <property type="term" value="F:methyltransferase activity"/>
    <property type="evidence" value="ECO:0007669"/>
    <property type="project" value="UniProtKB-KW"/>
</dbReference>
<gene>
    <name evidence="2" type="ORF">NZNM25_19480</name>
</gene>
<reference evidence="2 3" key="1">
    <citation type="submission" date="2018-05" db="EMBL/GenBank/DDBJ databases">
        <title>genome sequencing of Nitrosopumilus sp. NM25.</title>
        <authorList>
            <person name="Mori K."/>
            <person name="Nakagawa T."/>
        </authorList>
    </citation>
    <scope>NUCLEOTIDE SEQUENCE [LARGE SCALE GENOMIC DNA]</scope>
    <source>
        <strain evidence="2 3">NM25</strain>
    </source>
</reference>
<sequence>MTKDDTITQKVENMYKKYPYPSPSTDAAQTNELLNLLRIFEMESKIKLEEKNILDAGSGSGHRITNVAQFFKKCNFLGIDISEKSLEIANELKNKKNTKNIQFQKHNIMTGVENLGKFDIVLCMGVLHHLSNPSKGLQMLTKTLKDDGIIFLYLYGKLGGHKRMLNKEMISILLGKEKSNYDLGIELVRDLELNKFDYGWNLNFKNKKEEDTLIVDSLLHTNEFLYDFNDIDKLFKKTNLYGYSIFGITESTQGLLFDSSIKTEKKLSIPQTNVSQKLKSNLSLSFYESLNLKEKFRIIDLLYEPNGYTLVGFTKYAYDKLSNDRIKRNFIVIN</sequence>
<keyword evidence="3" id="KW-1185">Reference proteome</keyword>
<evidence type="ECO:0000313" key="3">
    <source>
        <dbReference type="Proteomes" id="UP000245829"/>
    </source>
</evidence>
<dbReference type="RefSeq" id="WP_109877758.1">
    <property type="nucleotide sequence ID" value="NZ_AP026695.1"/>
</dbReference>
<dbReference type="OrthoDB" id="147504at2157"/>
<comment type="caution">
    <text evidence="2">The sequence shown here is derived from an EMBL/GenBank/DDBJ whole genome shotgun (WGS) entry which is preliminary data.</text>
</comment>
<dbReference type="Gene3D" id="3.40.50.150">
    <property type="entry name" value="Vaccinia Virus protein VP39"/>
    <property type="match status" value="1"/>
</dbReference>
<dbReference type="SUPFAM" id="SSF53335">
    <property type="entry name" value="S-adenosyl-L-methionine-dependent methyltransferases"/>
    <property type="match status" value="1"/>
</dbReference>
<dbReference type="PANTHER" id="PTHR45128:SF1">
    <property type="entry name" value="S-ADENOSYLMETHIONINE-DEPENDENT METHYLTRANSFERASE RV2258C"/>
    <property type="match status" value="1"/>
</dbReference>
<dbReference type="InterPro" id="IPR025714">
    <property type="entry name" value="Methyltranfer_dom"/>
</dbReference>
<evidence type="ECO:0000259" key="1">
    <source>
        <dbReference type="Pfam" id="PF13847"/>
    </source>
</evidence>
<dbReference type="Proteomes" id="UP000245829">
    <property type="component" value="Unassembled WGS sequence"/>
</dbReference>
<keyword evidence="2" id="KW-0489">Methyltransferase</keyword>
<protein>
    <submittedName>
        <fullName evidence="2">Methyltransferase</fullName>
    </submittedName>
</protein>